<dbReference type="EMBL" id="JPRO01000010">
    <property type="protein sequence ID" value="KFF02826.1"/>
    <property type="molecule type" value="Genomic_DNA"/>
</dbReference>
<dbReference type="OrthoDB" id="2600165at2"/>
<keyword evidence="3" id="KW-0804">Transcription</keyword>
<dbReference type="Pfam" id="PF02311">
    <property type="entry name" value="AraC_binding"/>
    <property type="match status" value="1"/>
</dbReference>
<dbReference type="RefSeq" id="WP_034705334.1">
    <property type="nucleotide sequence ID" value="NZ_JPRO01000010.1"/>
</dbReference>
<dbReference type="GO" id="GO:0003700">
    <property type="term" value="F:DNA-binding transcription factor activity"/>
    <property type="evidence" value="ECO:0007669"/>
    <property type="project" value="InterPro"/>
</dbReference>
<dbReference type="Pfam" id="PF12833">
    <property type="entry name" value="HTH_18"/>
    <property type="match status" value="1"/>
</dbReference>
<name>A0A085ZEG2_9FLAO</name>
<dbReference type="Proteomes" id="UP000028703">
    <property type="component" value="Unassembled WGS sequence"/>
</dbReference>
<evidence type="ECO:0000259" key="4">
    <source>
        <dbReference type="PROSITE" id="PS01124"/>
    </source>
</evidence>
<dbReference type="GO" id="GO:0043565">
    <property type="term" value="F:sequence-specific DNA binding"/>
    <property type="evidence" value="ECO:0007669"/>
    <property type="project" value="InterPro"/>
</dbReference>
<keyword evidence="1" id="KW-0805">Transcription regulation</keyword>
<dbReference type="SMART" id="SM00342">
    <property type="entry name" value="HTH_ARAC"/>
    <property type="match status" value="1"/>
</dbReference>
<dbReference type="STRING" id="421531.IX38_12745"/>
<dbReference type="Gene3D" id="1.10.10.60">
    <property type="entry name" value="Homeodomain-like"/>
    <property type="match status" value="1"/>
</dbReference>
<keyword evidence="2" id="KW-0238">DNA-binding</keyword>
<dbReference type="AlphaFoldDB" id="A0A085ZEG2"/>
<evidence type="ECO:0000256" key="1">
    <source>
        <dbReference type="ARBA" id="ARBA00023015"/>
    </source>
</evidence>
<protein>
    <submittedName>
        <fullName evidence="5">AraC family transcriptional regulator</fullName>
    </submittedName>
</protein>
<comment type="caution">
    <text evidence="5">The sequence shown here is derived from an EMBL/GenBank/DDBJ whole genome shotgun (WGS) entry which is preliminary data.</text>
</comment>
<dbReference type="PANTHER" id="PTHR43280:SF32">
    <property type="entry name" value="TRANSCRIPTIONAL REGULATORY PROTEIN"/>
    <property type="match status" value="1"/>
</dbReference>
<dbReference type="PANTHER" id="PTHR43280">
    <property type="entry name" value="ARAC-FAMILY TRANSCRIPTIONAL REGULATOR"/>
    <property type="match status" value="1"/>
</dbReference>
<dbReference type="SUPFAM" id="SSF46689">
    <property type="entry name" value="Homeodomain-like"/>
    <property type="match status" value="1"/>
</dbReference>
<evidence type="ECO:0000313" key="5">
    <source>
        <dbReference type="EMBL" id="KFF02826.1"/>
    </source>
</evidence>
<reference evidence="5 6" key="1">
    <citation type="submission" date="2014-07" db="EMBL/GenBank/DDBJ databases">
        <title>Genome of Chryseobacterium luteum DSM 18605.</title>
        <authorList>
            <person name="Stropko S.J."/>
            <person name="Pipes S.E."/>
            <person name="Newman J.D."/>
        </authorList>
    </citation>
    <scope>NUCLEOTIDE SEQUENCE [LARGE SCALE GENOMIC DNA]</scope>
    <source>
        <strain evidence="5 6">DSM 18605</strain>
    </source>
</reference>
<proteinExistence type="predicted"/>
<dbReference type="InterPro" id="IPR018060">
    <property type="entry name" value="HTH_AraC"/>
</dbReference>
<sequence length="303" mass="34884">MEPYQMKTISQYHQVLGIAKPEHPLVSVISMNDFKPPAGNSRISVVFDFYVISLKRNFEGTIKYTYGQQAYDFDEGVMFFIAPKQVFSFDADQDYKNSGWMLLVHPDFLWGTPLAKTIRQYGFFDYSANEALFLSEKEETTIAGIAQLIKQEYHANIDKFSQGLIVAQIELLLQYCDRFYNRQFLTRKISSHQILNRLEEMLEEYFNSDDLIQKGLPTVQFIADTLNISPTYLSALLKALTGQSTQQHIHEKLIAKAKEKLSLTDLSISEIAYTLGFEHPPSFSKLFKSKTSLSPLEFRTKFN</sequence>
<organism evidence="5 6">
    <name type="scientific">Chryseobacterium luteum</name>
    <dbReference type="NCBI Taxonomy" id="421531"/>
    <lineage>
        <taxon>Bacteria</taxon>
        <taxon>Pseudomonadati</taxon>
        <taxon>Bacteroidota</taxon>
        <taxon>Flavobacteriia</taxon>
        <taxon>Flavobacteriales</taxon>
        <taxon>Weeksellaceae</taxon>
        <taxon>Chryseobacterium group</taxon>
        <taxon>Chryseobacterium</taxon>
    </lineage>
</organism>
<keyword evidence="6" id="KW-1185">Reference proteome</keyword>
<evidence type="ECO:0000256" key="3">
    <source>
        <dbReference type="ARBA" id="ARBA00023163"/>
    </source>
</evidence>
<accession>A0A085ZEG2</accession>
<evidence type="ECO:0000313" key="6">
    <source>
        <dbReference type="Proteomes" id="UP000028703"/>
    </source>
</evidence>
<dbReference type="InterPro" id="IPR003313">
    <property type="entry name" value="AraC-bd"/>
</dbReference>
<dbReference type="InterPro" id="IPR009057">
    <property type="entry name" value="Homeodomain-like_sf"/>
</dbReference>
<feature type="domain" description="HTH araC/xylS-type" evidence="4">
    <location>
        <begin position="196"/>
        <end position="301"/>
    </location>
</feature>
<dbReference type="PROSITE" id="PS01124">
    <property type="entry name" value="HTH_ARAC_FAMILY_2"/>
    <property type="match status" value="1"/>
</dbReference>
<evidence type="ECO:0000256" key="2">
    <source>
        <dbReference type="ARBA" id="ARBA00023125"/>
    </source>
</evidence>
<gene>
    <name evidence="5" type="ORF">IX38_12745</name>
</gene>
<dbReference type="eggNOG" id="COG2207">
    <property type="taxonomic scope" value="Bacteria"/>
</dbReference>